<evidence type="ECO:0000256" key="5">
    <source>
        <dbReference type="ARBA" id="ARBA00022475"/>
    </source>
</evidence>
<dbReference type="PROSITE" id="PS00211">
    <property type="entry name" value="ABC_TRANSPORTER_1"/>
    <property type="match status" value="1"/>
</dbReference>
<name>A0A0L8L6F0_STRVR</name>
<dbReference type="PATRIC" id="fig|1938.6.peg.1698"/>
<dbReference type="Proteomes" id="UP000037023">
    <property type="component" value="Unassembled WGS sequence"/>
</dbReference>
<dbReference type="EMBL" id="LGUP01000048">
    <property type="protein sequence ID" value="KOG33798.1"/>
    <property type="molecule type" value="Genomic_DNA"/>
</dbReference>
<feature type="transmembrane region" description="Helical" evidence="11">
    <location>
        <begin position="253"/>
        <end position="276"/>
    </location>
</feature>
<keyword evidence="8" id="KW-0067">ATP-binding</keyword>
<evidence type="ECO:0008006" key="17">
    <source>
        <dbReference type="Google" id="ProtNLM"/>
    </source>
</evidence>
<dbReference type="InterPro" id="IPR050388">
    <property type="entry name" value="ABC_Ni/Peptide_Import"/>
</dbReference>
<comment type="caution">
    <text evidence="15">The sequence shown here is derived from an EMBL/GenBank/DDBJ whole genome shotgun (WGS) entry which is preliminary data.</text>
</comment>
<comment type="similarity">
    <text evidence="3">Belongs to the ABC transporter superfamily.</text>
</comment>
<dbReference type="Gene3D" id="3.40.50.300">
    <property type="entry name" value="P-loop containing nucleotide triphosphate hydrolases"/>
    <property type="match status" value="1"/>
</dbReference>
<evidence type="ECO:0000313" key="15">
    <source>
        <dbReference type="EMBL" id="KOG33798.1"/>
    </source>
</evidence>
<gene>
    <name evidence="15" type="ORF">ADK34_07755</name>
</gene>
<dbReference type="CDD" id="cd03257">
    <property type="entry name" value="ABC_NikE_OppD_transporters"/>
    <property type="match status" value="1"/>
</dbReference>
<evidence type="ECO:0000256" key="12">
    <source>
        <dbReference type="SAM" id="MobiDB-lite"/>
    </source>
</evidence>
<dbReference type="CDD" id="cd06261">
    <property type="entry name" value="TM_PBP2"/>
    <property type="match status" value="1"/>
</dbReference>
<accession>A0A0L8L6F0</accession>
<keyword evidence="9 11" id="KW-1133">Transmembrane helix</keyword>
<dbReference type="GO" id="GO:0005524">
    <property type="term" value="F:ATP binding"/>
    <property type="evidence" value="ECO:0007669"/>
    <property type="project" value="UniProtKB-KW"/>
</dbReference>
<dbReference type="Pfam" id="PF00528">
    <property type="entry name" value="BPD_transp_1"/>
    <property type="match status" value="1"/>
</dbReference>
<dbReference type="InterPro" id="IPR035906">
    <property type="entry name" value="MetI-like_sf"/>
</dbReference>
<dbReference type="InterPro" id="IPR003439">
    <property type="entry name" value="ABC_transporter-like_ATP-bd"/>
</dbReference>
<dbReference type="SMART" id="SM00382">
    <property type="entry name" value="AAA"/>
    <property type="match status" value="1"/>
</dbReference>
<sequence>MSHSPQTIPPRSARFTALLRDPLAVIGLVLLVALVAAALLTPWLAPHPDQGAGAAEVAARHLPPGADHLLGTDNLGRDVLSRVIYGARPALTVPLLVVGLAVLVGVPLGLVAGFRGGRVGEAIMRLCDMFLAFPPLLLAMAIVATLGPGLEHAALALAIAWWPWYTRLVQGLTASMRERPFVEGARALGLKDRVVMVRHILRNAVSPILVQATVDIGTVILAAGSLAFLGLGTRPPQADWGLMVAEARGDLQTHWWAALFPGLAILLTVLAFNLFGDALRDVFDPRTEARSAAARRGLRTLAGQAAALLRRRPEKKATDAASPPPATEGETAPGPGTQRADDQAAPLLEISRLRVTIGDAALVRDVSLRVRAGEVVGVVGESGCGKSLTALSVLGMLPAGAETSGAIRLQGQDLRAVGFHTVRGRKVAMVFQNPAASFDPVTPLGRQLARLVRLHQGGTRTEAAEQVSTALTEVGLDAERVTRSYPHQLSGGMLQRVMIAAALLCRPDLLIADEPTTALDVTVAKEIRSLLRRLQAEHGFGVLYITHNLGEVRELCTRMYVLYAGQVVESGPVTDVLDTPDHPYTRALLAALPDRAAPGRALPAIPGSVPDRPDLLTGCPFADRCAHTTEACATPPPLNAAGARASACHLTQPKGVPA</sequence>
<evidence type="ECO:0000256" key="3">
    <source>
        <dbReference type="ARBA" id="ARBA00005417"/>
    </source>
</evidence>
<keyword evidence="7" id="KW-0547">Nucleotide-binding</keyword>
<evidence type="ECO:0000256" key="9">
    <source>
        <dbReference type="ARBA" id="ARBA00022989"/>
    </source>
</evidence>
<feature type="domain" description="ABC transporter" evidence="13">
    <location>
        <begin position="348"/>
        <end position="589"/>
    </location>
</feature>
<feature type="domain" description="ABC transmembrane type-1" evidence="14">
    <location>
        <begin position="87"/>
        <end position="276"/>
    </location>
</feature>
<evidence type="ECO:0000256" key="4">
    <source>
        <dbReference type="ARBA" id="ARBA00022448"/>
    </source>
</evidence>
<feature type="transmembrane region" description="Helical" evidence="11">
    <location>
        <begin position="21"/>
        <end position="45"/>
    </location>
</feature>
<dbReference type="PROSITE" id="PS50893">
    <property type="entry name" value="ABC_TRANSPORTER_2"/>
    <property type="match status" value="1"/>
</dbReference>
<dbReference type="OrthoDB" id="9809030at2"/>
<dbReference type="InterPro" id="IPR000515">
    <property type="entry name" value="MetI-like"/>
</dbReference>
<keyword evidence="6 11" id="KW-0812">Transmembrane</keyword>
<dbReference type="GO" id="GO:0015833">
    <property type="term" value="P:peptide transport"/>
    <property type="evidence" value="ECO:0007669"/>
    <property type="project" value="InterPro"/>
</dbReference>
<proteinExistence type="inferred from homology"/>
<evidence type="ECO:0000256" key="11">
    <source>
        <dbReference type="RuleBase" id="RU363032"/>
    </source>
</evidence>
<feature type="transmembrane region" description="Helical" evidence="11">
    <location>
        <begin position="91"/>
        <end position="114"/>
    </location>
</feature>
<evidence type="ECO:0000256" key="6">
    <source>
        <dbReference type="ARBA" id="ARBA00022692"/>
    </source>
</evidence>
<dbReference type="Pfam" id="PF08352">
    <property type="entry name" value="oligo_HPY"/>
    <property type="match status" value="1"/>
</dbReference>
<dbReference type="SUPFAM" id="SSF52540">
    <property type="entry name" value="P-loop containing nucleoside triphosphate hydrolases"/>
    <property type="match status" value="1"/>
</dbReference>
<dbReference type="InterPro" id="IPR027417">
    <property type="entry name" value="P-loop_NTPase"/>
</dbReference>
<dbReference type="RefSeq" id="WP_033204320.1">
    <property type="nucleotide sequence ID" value="NZ_LGUP01000048.1"/>
</dbReference>
<keyword evidence="5" id="KW-1003">Cell membrane</keyword>
<feature type="transmembrane region" description="Helical" evidence="11">
    <location>
        <begin position="126"/>
        <end position="146"/>
    </location>
</feature>
<evidence type="ECO:0000256" key="7">
    <source>
        <dbReference type="ARBA" id="ARBA00022741"/>
    </source>
</evidence>
<dbReference type="Gene3D" id="1.10.3720.10">
    <property type="entry name" value="MetI-like"/>
    <property type="match status" value="1"/>
</dbReference>
<reference evidence="15 16" key="1">
    <citation type="submission" date="2015-06" db="EMBL/GenBank/DDBJ databases">
        <authorList>
            <person name="Hoefler B.C."/>
            <person name="Straight P.D."/>
        </authorList>
    </citation>
    <scope>NUCLEOTIDE SEQUENCE [LARGE SCALE GENOMIC DNA]</scope>
    <source>
        <strain evidence="15 16">NRRL 3427</strain>
    </source>
</reference>
<evidence type="ECO:0000256" key="8">
    <source>
        <dbReference type="ARBA" id="ARBA00022840"/>
    </source>
</evidence>
<dbReference type="NCBIfam" id="TIGR01727">
    <property type="entry name" value="oligo_HPY"/>
    <property type="match status" value="1"/>
</dbReference>
<dbReference type="Pfam" id="PF00005">
    <property type="entry name" value="ABC_tran"/>
    <property type="match status" value="1"/>
</dbReference>
<evidence type="ECO:0000256" key="1">
    <source>
        <dbReference type="ARBA" id="ARBA00004141"/>
    </source>
</evidence>
<comment type="similarity">
    <text evidence="11">Belongs to the binding-protein-dependent transport system permease family.</text>
</comment>
<dbReference type="PANTHER" id="PTHR43297">
    <property type="entry name" value="OLIGOPEPTIDE TRANSPORT ATP-BINDING PROTEIN APPD"/>
    <property type="match status" value="1"/>
</dbReference>
<dbReference type="InterPro" id="IPR025966">
    <property type="entry name" value="OppC_N"/>
</dbReference>
<feature type="transmembrane region" description="Helical" evidence="11">
    <location>
        <begin position="208"/>
        <end position="233"/>
    </location>
</feature>
<comment type="subcellular location">
    <subcellularLocation>
        <location evidence="11">Cell membrane</location>
        <topology evidence="11">Multi-pass membrane protein</topology>
    </subcellularLocation>
    <subcellularLocation>
        <location evidence="2">Cell membrane</location>
        <topology evidence="2">Peripheral membrane protein</topology>
    </subcellularLocation>
    <subcellularLocation>
        <location evidence="1">Membrane</location>
        <topology evidence="1">Multi-pass membrane protein</topology>
    </subcellularLocation>
</comment>
<dbReference type="GO" id="GO:0005886">
    <property type="term" value="C:plasma membrane"/>
    <property type="evidence" value="ECO:0007669"/>
    <property type="project" value="UniProtKB-SubCell"/>
</dbReference>
<keyword evidence="10 11" id="KW-0472">Membrane</keyword>
<dbReference type="PANTHER" id="PTHR43297:SF2">
    <property type="entry name" value="DIPEPTIDE TRANSPORT ATP-BINDING PROTEIN DPPD"/>
    <property type="match status" value="1"/>
</dbReference>
<feature type="region of interest" description="Disordered" evidence="12">
    <location>
        <begin position="311"/>
        <end position="340"/>
    </location>
</feature>
<evidence type="ECO:0000313" key="16">
    <source>
        <dbReference type="Proteomes" id="UP000037023"/>
    </source>
</evidence>
<dbReference type="PROSITE" id="PS50928">
    <property type="entry name" value="ABC_TM1"/>
    <property type="match status" value="1"/>
</dbReference>
<evidence type="ECO:0000256" key="10">
    <source>
        <dbReference type="ARBA" id="ARBA00023136"/>
    </source>
</evidence>
<keyword evidence="4 11" id="KW-0813">Transport</keyword>
<evidence type="ECO:0000259" key="13">
    <source>
        <dbReference type="PROSITE" id="PS50893"/>
    </source>
</evidence>
<organism evidence="15 16">
    <name type="scientific">Streptomyces viridochromogenes</name>
    <dbReference type="NCBI Taxonomy" id="1938"/>
    <lineage>
        <taxon>Bacteria</taxon>
        <taxon>Bacillati</taxon>
        <taxon>Actinomycetota</taxon>
        <taxon>Actinomycetes</taxon>
        <taxon>Kitasatosporales</taxon>
        <taxon>Streptomycetaceae</taxon>
        <taxon>Streptomyces</taxon>
    </lineage>
</organism>
<dbReference type="InterPro" id="IPR013563">
    <property type="entry name" value="Oligopep_ABC_C"/>
</dbReference>
<dbReference type="GO" id="GO:0055085">
    <property type="term" value="P:transmembrane transport"/>
    <property type="evidence" value="ECO:0007669"/>
    <property type="project" value="InterPro"/>
</dbReference>
<dbReference type="SUPFAM" id="SSF161098">
    <property type="entry name" value="MetI-like"/>
    <property type="match status" value="1"/>
</dbReference>
<protein>
    <recommendedName>
        <fullName evidence="17">Peptide ABC transporter permease</fullName>
    </recommendedName>
</protein>
<dbReference type="AlphaFoldDB" id="A0A0L8L6F0"/>
<evidence type="ECO:0000259" key="14">
    <source>
        <dbReference type="PROSITE" id="PS50928"/>
    </source>
</evidence>
<evidence type="ECO:0000256" key="2">
    <source>
        <dbReference type="ARBA" id="ARBA00004202"/>
    </source>
</evidence>
<dbReference type="Pfam" id="PF12911">
    <property type="entry name" value="OppC_N"/>
    <property type="match status" value="1"/>
</dbReference>
<dbReference type="InterPro" id="IPR017871">
    <property type="entry name" value="ABC_transporter-like_CS"/>
</dbReference>
<dbReference type="GO" id="GO:0016887">
    <property type="term" value="F:ATP hydrolysis activity"/>
    <property type="evidence" value="ECO:0007669"/>
    <property type="project" value="InterPro"/>
</dbReference>
<dbReference type="InterPro" id="IPR003593">
    <property type="entry name" value="AAA+_ATPase"/>
</dbReference>